<evidence type="ECO:0000256" key="1">
    <source>
        <dbReference type="SAM" id="Phobius"/>
    </source>
</evidence>
<dbReference type="EMBL" id="VXRG01000184">
    <property type="protein sequence ID" value="MXY96008.1"/>
    <property type="molecule type" value="Genomic_DNA"/>
</dbReference>
<feature type="transmembrane region" description="Helical" evidence="1">
    <location>
        <begin position="159"/>
        <end position="179"/>
    </location>
</feature>
<feature type="transmembrane region" description="Helical" evidence="1">
    <location>
        <begin position="29"/>
        <end position="46"/>
    </location>
</feature>
<proteinExistence type="predicted"/>
<name>A0A6B0Z2X2_9CHLR</name>
<comment type="caution">
    <text evidence="2">The sequence shown here is derived from an EMBL/GenBank/DDBJ whole genome shotgun (WGS) entry which is preliminary data.</text>
</comment>
<gene>
    <name evidence="2" type="ORF">F4Y42_21415</name>
</gene>
<keyword evidence="2" id="KW-0378">Hydrolase</keyword>
<feature type="transmembrane region" description="Helical" evidence="1">
    <location>
        <begin position="66"/>
        <end position="92"/>
    </location>
</feature>
<organism evidence="2">
    <name type="scientific">Caldilineaceae bacterium SB0664_bin_27</name>
    <dbReference type="NCBI Taxonomy" id="2605260"/>
    <lineage>
        <taxon>Bacteria</taxon>
        <taxon>Bacillati</taxon>
        <taxon>Chloroflexota</taxon>
        <taxon>Caldilineae</taxon>
        <taxon>Caldilineales</taxon>
        <taxon>Caldilineaceae</taxon>
    </lineage>
</organism>
<accession>A0A6B0Z2X2</accession>
<sequence length="268" mass="30492">MIDLAAKFSLIVVPPLVIAVAWQKRTGAAWTTLLFALVAFSVHYFARSPLVKYVSPYFDQMFTPMVLGVFISLYPKWFIFGLFRACVWWLTFRYVATNVLAWRDGVLFGIAYTTLAILVTLWTLLSQQTTDFGLAPPSIFRKAMILKDDFLWMQATILAWNYGVILMAFNVGTSLVILFGVRRRQVWPLLVAALLYILINASPWFALWTSPHIRTGDLSGGWVQNYWLEIVKLVASLPAICLILFLRKPLRPEKMETEKGDPGAVYPS</sequence>
<keyword evidence="1" id="KW-0472">Membrane</keyword>
<feature type="transmembrane region" description="Helical" evidence="1">
    <location>
        <begin position="186"/>
        <end position="206"/>
    </location>
</feature>
<evidence type="ECO:0000313" key="2">
    <source>
        <dbReference type="EMBL" id="MXY96008.1"/>
    </source>
</evidence>
<keyword evidence="2" id="KW-0645">Protease</keyword>
<keyword evidence="1" id="KW-1133">Transmembrane helix</keyword>
<keyword evidence="1" id="KW-0812">Transmembrane</keyword>
<feature type="transmembrane region" description="Helical" evidence="1">
    <location>
        <begin position="226"/>
        <end position="246"/>
    </location>
</feature>
<dbReference type="AlphaFoldDB" id="A0A6B0Z2X2"/>
<feature type="transmembrane region" description="Helical" evidence="1">
    <location>
        <begin position="104"/>
        <end position="125"/>
    </location>
</feature>
<protein>
    <submittedName>
        <fullName evidence="2">YhfC family intramembrane metalloprotease</fullName>
    </submittedName>
</protein>
<keyword evidence="2" id="KW-0482">Metalloprotease</keyword>
<dbReference type="GO" id="GO:0008237">
    <property type="term" value="F:metallopeptidase activity"/>
    <property type="evidence" value="ECO:0007669"/>
    <property type="project" value="UniProtKB-KW"/>
</dbReference>
<reference evidence="2" key="1">
    <citation type="submission" date="2019-09" db="EMBL/GenBank/DDBJ databases">
        <title>Characterisation of the sponge microbiome using genome-centric metagenomics.</title>
        <authorList>
            <person name="Engelberts J.P."/>
            <person name="Robbins S.J."/>
            <person name="De Goeij J.M."/>
            <person name="Aranda M."/>
            <person name="Bell S.C."/>
            <person name="Webster N.S."/>
        </authorList>
    </citation>
    <scope>NUCLEOTIDE SEQUENCE</scope>
    <source>
        <strain evidence="2">SB0664_bin_27</strain>
    </source>
</reference>
<feature type="transmembrane region" description="Helical" evidence="1">
    <location>
        <begin position="6"/>
        <end position="22"/>
    </location>
</feature>
<dbReference type="GO" id="GO:0006508">
    <property type="term" value="P:proteolysis"/>
    <property type="evidence" value="ECO:0007669"/>
    <property type="project" value="UniProtKB-KW"/>
</dbReference>